<dbReference type="InterPro" id="IPR016185">
    <property type="entry name" value="PreATP-grasp_dom_sf"/>
</dbReference>
<comment type="caution">
    <text evidence="16">The sequence shown here is derived from an EMBL/GenBank/DDBJ whole genome shotgun (WGS) entry which is preliminary data.</text>
</comment>
<dbReference type="Proteomes" id="UP000178187">
    <property type="component" value="Unassembled WGS sequence"/>
</dbReference>
<dbReference type="Pfam" id="PF02786">
    <property type="entry name" value="CPSase_L_D2"/>
    <property type="match status" value="1"/>
</dbReference>
<evidence type="ECO:0000259" key="15">
    <source>
        <dbReference type="PROSITE" id="PS50979"/>
    </source>
</evidence>
<keyword evidence="13" id="KW-0275">Fatty acid biosynthesis</keyword>
<name>A0A1G1L2N6_9BACT</name>
<gene>
    <name evidence="16" type="ORF">A3G33_00820</name>
</gene>
<comment type="pathway">
    <text evidence="2 13">Lipid metabolism; malonyl-CoA biosynthesis; malonyl-CoA from acetyl-CoA: step 1/1.</text>
</comment>
<dbReference type="InterPro" id="IPR011764">
    <property type="entry name" value="Biotin_carboxylation_dom"/>
</dbReference>
<evidence type="ECO:0000313" key="17">
    <source>
        <dbReference type="Proteomes" id="UP000178187"/>
    </source>
</evidence>
<reference evidence="16 17" key="1">
    <citation type="journal article" date="2016" name="Nat. Commun.">
        <title>Thousands of microbial genomes shed light on interconnected biogeochemical processes in an aquifer system.</title>
        <authorList>
            <person name="Anantharaman K."/>
            <person name="Brown C.T."/>
            <person name="Hug L.A."/>
            <person name="Sharon I."/>
            <person name="Castelle C.J."/>
            <person name="Probst A.J."/>
            <person name="Thomas B.C."/>
            <person name="Singh A."/>
            <person name="Wilkins M.J."/>
            <person name="Karaoz U."/>
            <person name="Brodie E.L."/>
            <person name="Williams K.H."/>
            <person name="Hubbard S.S."/>
            <person name="Banfield J.F."/>
        </authorList>
    </citation>
    <scope>NUCLEOTIDE SEQUENCE [LARGE SCALE GENOMIC DNA]</scope>
</reference>
<evidence type="ECO:0000256" key="11">
    <source>
        <dbReference type="ARBA" id="ARBA00048600"/>
    </source>
</evidence>
<evidence type="ECO:0000256" key="8">
    <source>
        <dbReference type="ARBA" id="ARBA00022840"/>
    </source>
</evidence>
<dbReference type="NCBIfam" id="TIGR00514">
    <property type="entry name" value="accC"/>
    <property type="match status" value="1"/>
</dbReference>
<evidence type="ECO:0000259" key="14">
    <source>
        <dbReference type="PROSITE" id="PS50975"/>
    </source>
</evidence>
<dbReference type="InterPro" id="IPR005482">
    <property type="entry name" value="Biotin_COase_C"/>
</dbReference>
<dbReference type="UniPathway" id="UPA00655">
    <property type="reaction ID" value="UER00711"/>
</dbReference>
<organism evidence="16 17">
    <name type="scientific">Candidatus Danuiimicrobium aquiferis</name>
    <dbReference type="NCBI Taxonomy" id="1801832"/>
    <lineage>
        <taxon>Bacteria</taxon>
        <taxon>Pseudomonadati</taxon>
        <taxon>Candidatus Omnitrophota</taxon>
        <taxon>Candidatus Danuiimicrobium</taxon>
    </lineage>
</organism>
<evidence type="ECO:0000256" key="6">
    <source>
        <dbReference type="ARBA" id="ARBA00022723"/>
    </source>
</evidence>
<evidence type="ECO:0000256" key="10">
    <source>
        <dbReference type="ARBA" id="ARBA00023267"/>
    </source>
</evidence>
<dbReference type="Pfam" id="PF00289">
    <property type="entry name" value="Biotin_carb_N"/>
    <property type="match status" value="1"/>
</dbReference>
<dbReference type="EMBL" id="MHFR01000007">
    <property type="protein sequence ID" value="OGW99422.1"/>
    <property type="molecule type" value="Genomic_DNA"/>
</dbReference>
<dbReference type="InterPro" id="IPR005481">
    <property type="entry name" value="BC-like_N"/>
</dbReference>
<dbReference type="SMART" id="SM00878">
    <property type="entry name" value="Biotin_carb_C"/>
    <property type="match status" value="1"/>
</dbReference>
<accession>A0A1G1L2N6</accession>
<dbReference type="SUPFAM" id="SSF56059">
    <property type="entry name" value="Glutathione synthetase ATP-binding domain-like"/>
    <property type="match status" value="1"/>
</dbReference>
<dbReference type="FunFam" id="3.40.50.20:FF:000010">
    <property type="entry name" value="Propionyl-CoA carboxylase subunit alpha"/>
    <property type="match status" value="1"/>
</dbReference>
<evidence type="ECO:0000313" key="16">
    <source>
        <dbReference type="EMBL" id="OGW99422.1"/>
    </source>
</evidence>
<protein>
    <recommendedName>
        <fullName evidence="4 13">Biotin carboxylase</fullName>
        <ecNumber evidence="4 13">6.3.4.14</ecNumber>
    </recommendedName>
    <alternativeName>
        <fullName evidence="13">Acetyl-coenzyme A carboxylase biotin carboxylase subunit A</fullName>
    </alternativeName>
</protein>
<keyword evidence="6" id="KW-0479">Metal-binding</keyword>
<comment type="subunit">
    <text evidence="3 13">Acetyl-CoA carboxylase is a heterohexamer of biotin carboxyl carrier protein, biotin carboxylase and the two subunits of carboxyl transferase in a 2:2 complex.</text>
</comment>
<keyword evidence="9" id="KW-0460">Magnesium</keyword>
<dbReference type="PANTHER" id="PTHR48095">
    <property type="entry name" value="PYRUVATE CARBOXYLASE SUBUNIT A"/>
    <property type="match status" value="1"/>
</dbReference>
<dbReference type="PROSITE" id="PS00867">
    <property type="entry name" value="CPSASE_2"/>
    <property type="match status" value="1"/>
</dbReference>
<dbReference type="GO" id="GO:0005524">
    <property type="term" value="F:ATP binding"/>
    <property type="evidence" value="ECO:0007669"/>
    <property type="project" value="UniProtKB-UniRule"/>
</dbReference>
<dbReference type="GO" id="GO:0004075">
    <property type="term" value="F:biotin carboxylase activity"/>
    <property type="evidence" value="ECO:0007669"/>
    <property type="project" value="UniProtKB-EC"/>
</dbReference>
<dbReference type="InterPro" id="IPR011054">
    <property type="entry name" value="Rudment_hybrid_motif"/>
</dbReference>
<evidence type="ECO:0000256" key="13">
    <source>
        <dbReference type="RuleBase" id="RU365063"/>
    </source>
</evidence>
<dbReference type="GO" id="GO:0006633">
    <property type="term" value="P:fatty acid biosynthetic process"/>
    <property type="evidence" value="ECO:0007669"/>
    <property type="project" value="UniProtKB-KW"/>
</dbReference>
<dbReference type="AlphaFoldDB" id="A0A1G1L2N6"/>
<dbReference type="SUPFAM" id="SSF52440">
    <property type="entry name" value="PreATP-grasp domain"/>
    <property type="match status" value="1"/>
</dbReference>
<evidence type="ECO:0000256" key="7">
    <source>
        <dbReference type="ARBA" id="ARBA00022741"/>
    </source>
</evidence>
<proteinExistence type="predicted"/>
<evidence type="ECO:0000256" key="4">
    <source>
        <dbReference type="ARBA" id="ARBA00013263"/>
    </source>
</evidence>
<dbReference type="InterPro" id="IPR051602">
    <property type="entry name" value="ACC_Biotin_Carboxylase"/>
</dbReference>
<dbReference type="Pfam" id="PF02785">
    <property type="entry name" value="Biotin_carb_C"/>
    <property type="match status" value="1"/>
</dbReference>
<feature type="domain" description="ATP-grasp" evidence="14">
    <location>
        <begin position="120"/>
        <end position="317"/>
    </location>
</feature>
<evidence type="ECO:0000256" key="9">
    <source>
        <dbReference type="ARBA" id="ARBA00022842"/>
    </source>
</evidence>
<comment type="function">
    <text evidence="1 13">This protein is a component of the acetyl coenzyme A carboxylase complex; first, biotin carboxylase catalyzes the carboxylation of the carrier protein and then the transcarboxylase transfers the carboxyl group to form malonyl-CoA.</text>
</comment>
<feature type="domain" description="Biotin carboxylation" evidence="15">
    <location>
        <begin position="1"/>
        <end position="446"/>
    </location>
</feature>
<dbReference type="Gene3D" id="3.30.470.20">
    <property type="entry name" value="ATP-grasp fold, B domain"/>
    <property type="match status" value="1"/>
</dbReference>
<evidence type="ECO:0000256" key="3">
    <source>
        <dbReference type="ARBA" id="ARBA00011750"/>
    </source>
</evidence>
<dbReference type="SUPFAM" id="SSF51246">
    <property type="entry name" value="Rudiment single hybrid motif"/>
    <property type="match status" value="1"/>
</dbReference>
<dbReference type="PANTHER" id="PTHR48095:SF2">
    <property type="entry name" value="BIOTIN CARBOXYLASE, CHLOROPLASTIC"/>
    <property type="match status" value="1"/>
</dbReference>
<dbReference type="NCBIfam" id="NF006367">
    <property type="entry name" value="PRK08591.1"/>
    <property type="match status" value="1"/>
</dbReference>
<dbReference type="EC" id="6.3.4.14" evidence="4 13"/>
<dbReference type="GO" id="GO:0046872">
    <property type="term" value="F:metal ion binding"/>
    <property type="evidence" value="ECO:0007669"/>
    <property type="project" value="UniProtKB-KW"/>
</dbReference>
<dbReference type="PROSITE" id="PS50975">
    <property type="entry name" value="ATP_GRASP"/>
    <property type="match status" value="1"/>
</dbReference>
<evidence type="ECO:0000256" key="12">
    <source>
        <dbReference type="PROSITE-ProRule" id="PRU00409"/>
    </source>
</evidence>
<keyword evidence="13" id="KW-0444">Lipid biosynthesis</keyword>
<dbReference type="InterPro" id="IPR004549">
    <property type="entry name" value="Acetyl_CoA_COase_biotin_COase"/>
</dbReference>
<evidence type="ECO:0000256" key="5">
    <source>
        <dbReference type="ARBA" id="ARBA00022598"/>
    </source>
</evidence>
<dbReference type="PROSITE" id="PS50979">
    <property type="entry name" value="BC"/>
    <property type="match status" value="1"/>
</dbReference>
<dbReference type="InterPro" id="IPR011761">
    <property type="entry name" value="ATP-grasp"/>
</dbReference>
<sequence>MFHKVLIANRGEVAVRVIRACRELDIRTVAVFSKADRDSMHVRLADEAICIGDASSQDSYLNIPSIISAAEIADVDAIHPGYGFLSENPHFAEICESCQIKFIGPKPESIRLAGDKSLARDTCRKANIPIIPGSKGIISNQAEALRIAKKFGYPVAIKAKAGGGGKGIKVAHNDGKLVNAFLTAQAEAEAAFGSPDVYMEKYVQEPRHIEIQILADSYGNVIHLGERDCSIQRRHQKLIEESPSVALDKHLRRKMGEVAIRVARAIQYENVGTVEFLLDATGRFYFMEMNTRLQVEHPVTEMITGIDMVKEQIRIAAGGKLELTQDQVEFKGAAIECRINAEDPDRNFLPCPGKIESVHFPGGRNLRVDSHIYAGYVIPPYYDSMIAKVIAHGKDRNEAIQIMLRALRELTISPIKTTVSLHEKVLNSPRFRQGKISTSFLETYLADVKSQDQAVEKKKAG</sequence>
<keyword evidence="8 12" id="KW-0067">ATP-binding</keyword>
<keyword evidence="7 12" id="KW-0547">Nucleotide-binding</keyword>
<keyword evidence="13" id="KW-0276">Fatty acid metabolism</keyword>
<keyword evidence="13" id="KW-0443">Lipid metabolism</keyword>
<keyword evidence="5 13" id="KW-0436">Ligase</keyword>
<comment type="catalytic activity">
    <reaction evidence="11 13">
        <text>N(6)-biotinyl-L-lysyl-[protein] + hydrogencarbonate + ATP = N(6)-carboxybiotinyl-L-lysyl-[protein] + ADP + phosphate + H(+)</text>
        <dbReference type="Rhea" id="RHEA:13501"/>
        <dbReference type="Rhea" id="RHEA-COMP:10505"/>
        <dbReference type="Rhea" id="RHEA-COMP:10506"/>
        <dbReference type="ChEBI" id="CHEBI:15378"/>
        <dbReference type="ChEBI" id="CHEBI:17544"/>
        <dbReference type="ChEBI" id="CHEBI:30616"/>
        <dbReference type="ChEBI" id="CHEBI:43474"/>
        <dbReference type="ChEBI" id="CHEBI:83144"/>
        <dbReference type="ChEBI" id="CHEBI:83145"/>
        <dbReference type="ChEBI" id="CHEBI:456216"/>
        <dbReference type="EC" id="6.3.4.14"/>
    </reaction>
</comment>
<dbReference type="GO" id="GO:2001295">
    <property type="term" value="P:malonyl-CoA biosynthetic process"/>
    <property type="evidence" value="ECO:0007669"/>
    <property type="project" value="UniProtKB-UniPathway"/>
</dbReference>
<evidence type="ECO:0000256" key="1">
    <source>
        <dbReference type="ARBA" id="ARBA00003761"/>
    </source>
</evidence>
<dbReference type="InterPro" id="IPR005479">
    <property type="entry name" value="CPAse_ATP-bd"/>
</dbReference>
<dbReference type="FunFam" id="3.30.1490.20:FF:000003">
    <property type="entry name" value="acetyl-CoA carboxylase isoform X1"/>
    <property type="match status" value="1"/>
</dbReference>
<keyword evidence="10 13" id="KW-0092">Biotin</keyword>
<evidence type="ECO:0000256" key="2">
    <source>
        <dbReference type="ARBA" id="ARBA00004956"/>
    </source>
</evidence>